<comment type="catalytic activity">
    <reaction evidence="14">
        <text>an organic molecule + reduced [NADPH--hemoprotein reductase] + O2 = an alcohol + oxidized [NADPH--hemoprotein reductase] + H2O + H(+)</text>
        <dbReference type="Rhea" id="RHEA:17149"/>
        <dbReference type="Rhea" id="RHEA-COMP:11964"/>
        <dbReference type="Rhea" id="RHEA-COMP:11965"/>
        <dbReference type="ChEBI" id="CHEBI:15377"/>
        <dbReference type="ChEBI" id="CHEBI:15378"/>
        <dbReference type="ChEBI" id="CHEBI:15379"/>
        <dbReference type="ChEBI" id="CHEBI:30879"/>
        <dbReference type="ChEBI" id="CHEBI:57618"/>
        <dbReference type="ChEBI" id="CHEBI:58210"/>
        <dbReference type="ChEBI" id="CHEBI:142491"/>
        <dbReference type="EC" id="1.14.14.1"/>
    </reaction>
</comment>
<keyword evidence="8" id="KW-0256">Endoplasmic reticulum</keyword>
<dbReference type="SUPFAM" id="SSF48264">
    <property type="entry name" value="Cytochrome P450"/>
    <property type="match status" value="1"/>
</dbReference>
<dbReference type="SMR" id="B3VT94"/>
<dbReference type="AlphaFoldDB" id="B3VT94"/>
<evidence type="ECO:0000256" key="8">
    <source>
        <dbReference type="ARBA" id="ARBA00022824"/>
    </source>
</evidence>
<dbReference type="PRINTS" id="PR00463">
    <property type="entry name" value="EP450I"/>
</dbReference>
<evidence type="ECO:0000256" key="3">
    <source>
        <dbReference type="ARBA" id="ARBA00004406"/>
    </source>
</evidence>
<evidence type="ECO:0000256" key="14">
    <source>
        <dbReference type="ARBA" id="ARBA00047827"/>
    </source>
</evidence>
<evidence type="ECO:0000256" key="7">
    <source>
        <dbReference type="ARBA" id="ARBA00022723"/>
    </source>
</evidence>
<dbReference type="GO" id="GO:0005506">
    <property type="term" value="F:iron ion binding"/>
    <property type="evidence" value="ECO:0007669"/>
    <property type="project" value="InterPro"/>
</dbReference>
<sequence>MIVFISTFIVIALSLLYYVTTKNHNYWKKKNVVSCPNPKPIFGNYSDYILFKKFVGEVSQDICRALPNEPYIGTFYGSDPALLVQDPDILKIILTKDFYYFSSREVSQYTHKEVVTHQNLFFTYGDRWKVLRQNLTPIFTTAKMKLMFGLIVDCCRILEKSLDLDTKASDAIEVRALAAKYTIETIGSCGFGIETNSMLQSEQNPFIIIGNKIIDNSTIRGLVWNARVMWPSVFYGLGLKSFPAEVYKFFDTVSTKIFKARDYKPTARNDFIDCILNLKNNKYITGDSIRSVKDGDNKKIVMDVDNDMLVGLCMMFFTGGFETSSSTMSYTLYELAKNKEAQRRAQQEIDEYLKAHDNKLAYDCVTSLTYTEACVDEALRLYPVLAVLTREVVEDYTFPSGLTLEKNSRVHIPLYHLHHNPKYFPDPEAFKPERFLPENKQNIKPYTYMPFGDGPRICIGLRFAKMQTLAGLLTILKKYSVELADGTPEKLQFDPRAVVTTPIGGIPLKFTPRDGWEQRTFNK</sequence>
<proteinExistence type="evidence at transcript level"/>
<dbReference type="PROSITE" id="PS00086">
    <property type="entry name" value="CYTOCHROME_P450"/>
    <property type="match status" value="1"/>
</dbReference>
<reference evidence="17" key="1">
    <citation type="submission" date="2016-11" db="EMBL/GenBank/DDBJ databases">
        <title>Silencing an Ostrinia furnacalis P450 monooxygenase gene by plant-mediated RNAi impairs larval tolerance of DIMBOA.</title>
        <authorList>
            <person name="Zhang Y.-L."/>
            <person name="Qiu D.-W."/>
            <person name="Yang X.-F."/>
            <person name="Zeng H.-M."/>
            <person name="Liu H."/>
            <person name="Mao J.-J."/>
            <person name="Yin F.-S."/>
        </authorList>
    </citation>
    <scope>NUCLEOTIDE SEQUENCE</scope>
</reference>
<evidence type="ECO:0000313" key="17">
    <source>
        <dbReference type="EMBL" id="ACF17813.2"/>
    </source>
</evidence>
<dbReference type="PRINTS" id="PR00385">
    <property type="entry name" value="P450"/>
</dbReference>
<dbReference type="EC" id="1.14.14.1" evidence="5"/>
<evidence type="ECO:0000256" key="9">
    <source>
        <dbReference type="ARBA" id="ARBA00022848"/>
    </source>
</evidence>
<dbReference type="GO" id="GO:0005789">
    <property type="term" value="C:endoplasmic reticulum membrane"/>
    <property type="evidence" value="ECO:0007669"/>
    <property type="project" value="UniProtKB-SubCell"/>
</dbReference>
<dbReference type="GO" id="GO:0016712">
    <property type="term" value="F:oxidoreductase activity, acting on paired donors, with incorporation or reduction of molecular oxygen, reduced flavin or flavoprotein as one donor, and incorporation of one atom of oxygen"/>
    <property type="evidence" value="ECO:0007669"/>
    <property type="project" value="UniProtKB-EC"/>
</dbReference>
<dbReference type="InterPro" id="IPR017972">
    <property type="entry name" value="Cyt_P450_CS"/>
</dbReference>
<keyword evidence="11 15" id="KW-0408">Iron</keyword>
<dbReference type="PANTHER" id="PTHR24292">
    <property type="entry name" value="CYTOCHROME P450"/>
    <property type="match status" value="1"/>
</dbReference>
<keyword evidence="7 15" id="KW-0479">Metal-binding</keyword>
<dbReference type="FunFam" id="1.10.630.10:FF:000042">
    <property type="entry name" value="Cytochrome P450"/>
    <property type="match status" value="1"/>
</dbReference>
<evidence type="ECO:0000256" key="13">
    <source>
        <dbReference type="ARBA" id="ARBA00023136"/>
    </source>
</evidence>
<evidence type="ECO:0000256" key="10">
    <source>
        <dbReference type="ARBA" id="ARBA00023002"/>
    </source>
</evidence>
<dbReference type="InterPro" id="IPR050476">
    <property type="entry name" value="Insect_CytP450_Detox"/>
</dbReference>
<dbReference type="EMBL" id="EU807990">
    <property type="protein sequence ID" value="ACF17813.2"/>
    <property type="molecule type" value="mRNA"/>
</dbReference>
<keyword evidence="9" id="KW-0492">Microsome</keyword>
<dbReference type="InterPro" id="IPR002401">
    <property type="entry name" value="Cyt_P450_E_grp-I"/>
</dbReference>
<dbReference type="InterPro" id="IPR001128">
    <property type="entry name" value="Cyt_P450"/>
</dbReference>
<keyword evidence="12 16" id="KW-0503">Monooxygenase</keyword>
<dbReference type="InterPro" id="IPR036396">
    <property type="entry name" value="Cyt_P450_sf"/>
</dbReference>
<evidence type="ECO:0000256" key="4">
    <source>
        <dbReference type="ARBA" id="ARBA00010617"/>
    </source>
</evidence>
<protein>
    <recommendedName>
        <fullName evidence="5">unspecific monooxygenase</fullName>
        <ecNumber evidence="5">1.14.14.1</ecNumber>
    </recommendedName>
</protein>
<keyword evidence="10 16" id="KW-0560">Oxidoreductase</keyword>
<comment type="subcellular location">
    <subcellularLocation>
        <location evidence="3">Endoplasmic reticulum membrane</location>
        <topology evidence="3">Peripheral membrane protein</topology>
    </subcellularLocation>
    <subcellularLocation>
        <location evidence="2">Microsome membrane</location>
        <topology evidence="2">Peripheral membrane protein</topology>
    </subcellularLocation>
</comment>
<evidence type="ECO:0000256" key="16">
    <source>
        <dbReference type="RuleBase" id="RU000461"/>
    </source>
</evidence>
<dbReference type="GO" id="GO:0020037">
    <property type="term" value="F:heme binding"/>
    <property type="evidence" value="ECO:0007669"/>
    <property type="project" value="InterPro"/>
</dbReference>
<comment type="similarity">
    <text evidence="4 16">Belongs to the cytochrome P450 family.</text>
</comment>
<name>B3VT94_OSTFU</name>
<organism evidence="17">
    <name type="scientific">Ostrinia furnacalis</name>
    <name type="common">Asian corn borer</name>
    <dbReference type="NCBI Taxonomy" id="93504"/>
    <lineage>
        <taxon>Eukaryota</taxon>
        <taxon>Metazoa</taxon>
        <taxon>Ecdysozoa</taxon>
        <taxon>Arthropoda</taxon>
        <taxon>Hexapoda</taxon>
        <taxon>Insecta</taxon>
        <taxon>Pterygota</taxon>
        <taxon>Neoptera</taxon>
        <taxon>Endopterygota</taxon>
        <taxon>Lepidoptera</taxon>
        <taxon>Glossata</taxon>
        <taxon>Ditrysia</taxon>
        <taxon>Pyraloidea</taxon>
        <taxon>Crambidae</taxon>
        <taxon>Pyraustinae</taxon>
        <taxon>Ostrinia</taxon>
    </lineage>
</organism>
<keyword evidence="13" id="KW-0472">Membrane</keyword>
<evidence type="ECO:0000256" key="11">
    <source>
        <dbReference type="ARBA" id="ARBA00023004"/>
    </source>
</evidence>
<dbReference type="Gene3D" id="1.10.630.10">
    <property type="entry name" value="Cytochrome P450"/>
    <property type="match status" value="1"/>
</dbReference>
<evidence type="ECO:0000256" key="15">
    <source>
        <dbReference type="PIRSR" id="PIRSR602401-1"/>
    </source>
</evidence>
<evidence type="ECO:0000256" key="12">
    <source>
        <dbReference type="ARBA" id="ARBA00023033"/>
    </source>
</evidence>
<feature type="binding site" description="axial binding residue" evidence="15">
    <location>
        <position position="458"/>
    </location>
    <ligand>
        <name>heme</name>
        <dbReference type="ChEBI" id="CHEBI:30413"/>
    </ligand>
    <ligandPart>
        <name>Fe</name>
        <dbReference type="ChEBI" id="CHEBI:18248"/>
    </ligandPart>
</feature>
<dbReference type="Pfam" id="PF00067">
    <property type="entry name" value="p450"/>
    <property type="match status" value="1"/>
</dbReference>
<accession>B3VT94</accession>
<dbReference type="PANTHER" id="PTHR24292:SF45">
    <property type="entry name" value="CYTOCHROME P450 6G1-RELATED"/>
    <property type="match status" value="1"/>
</dbReference>
<evidence type="ECO:0000256" key="1">
    <source>
        <dbReference type="ARBA" id="ARBA00001971"/>
    </source>
</evidence>
<evidence type="ECO:0000256" key="5">
    <source>
        <dbReference type="ARBA" id="ARBA00012109"/>
    </source>
</evidence>
<evidence type="ECO:0000256" key="2">
    <source>
        <dbReference type="ARBA" id="ARBA00004174"/>
    </source>
</evidence>
<comment type="cofactor">
    <cofactor evidence="1 15">
        <name>heme</name>
        <dbReference type="ChEBI" id="CHEBI:30413"/>
    </cofactor>
</comment>
<dbReference type="CDD" id="cd11056">
    <property type="entry name" value="CYP6-like"/>
    <property type="match status" value="1"/>
</dbReference>
<keyword evidence="6 15" id="KW-0349">Heme</keyword>
<evidence type="ECO:0000256" key="6">
    <source>
        <dbReference type="ARBA" id="ARBA00022617"/>
    </source>
</evidence>